<comment type="similarity">
    <text evidence="1 18 20">Belongs to the ApbE family.</text>
</comment>
<evidence type="ECO:0000256" key="16">
    <source>
        <dbReference type="ARBA" id="ARBA00048540"/>
    </source>
</evidence>
<dbReference type="PROSITE" id="PS51257">
    <property type="entry name" value="PROKAR_LIPOPROTEIN"/>
    <property type="match status" value="1"/>
</dbReference>
<dbReference type="Pfam" id="PF02424">
    <property type="entry name" value="ApbE"/>
    <property type="match status" value="1"/>
</dbReference>
<keyword evidence="4" id="KW-1003">Cell membrane</keyword>
<dbReference type="FunFam" id="3.10.520.10:FF:000001">
    <property type="entry name" value="FAD:protein FMN transferase"/>
    <property type="match status" value="1"/>
</dbReference>
<dbReference type="GO" id="GO:0046872">
    <property type="term" value="F:metal ion binding"/>
    <property type="evidence" value="ECO:0007669"/>
    <property type="project" value="UniProtKB-UniRule"/>
</dbReference>
<keyword evidence="12" id="KW-0472">Membrane</keyword>
<evidence type="ECO:0000256" key="13">
    <source>
        <dbReference type="ARBA" id="ARBA00023139"/>
    </source>
</evidence>
<keyword evidence="22" id="KW-1185">Reference proteome</keyword>
<keyword evidence="7 18" id="KW-0808">Transferase</keyword>
<dbReference type="GO" id="GO:0005886">
    <property type="term" value="C:plasma membrane"/>
    <property type="evidence" value="ECO:0007669"/>
    <property type="project" value="UniProtKB-SubCell"/>
</dbReference>
<evidence type="ECO:0000256" key="12">
    <source>
        <dbReference type="ARBA" id="ARBA00023136"/>
    </source>
</evidence>
<evidence type="ECO:0000313" key="22">
    <source>
        <dbReference type="Proteomes" id="UP000273022"/>
    </source>
</evidence>
<proteinExistence type="inferred from homology"/>
<accession>A0A3A6U6B6</accession>
<evidence type="ECO:0000313" key="21">
    <source>
        <dbReference type="EMBL" id="RJY11845.1"/>
    </source>
</evidence>
<evidence type="ECO:0000256" key="7">
    <source>
        <dbReference type="ARBA" id="ARBA00022679"/>
    </source>
</evidence>
<comment type="caution">
    <text evidence="21">The sequence shown here is derived from an EMBL/GenBank/DDBJ whole genome shotgun (WGS) entry which is preliminary data.</text>
</comment>
<dbReference type="OrthoDB" id="9778595at2"/>
<organism evidence="21 22">
    <name type="scientific">Parashewanella spongiae</name>
    <dbReference type="NCBI Taxonomy" id="342950"/>
    <lineage>
        <taxon>Bacteria</taxon>
        <taxon>Pseudomonadati</taxon>
        <taxon>Pseudomonadota</taxon>
        <taxon>Gammaproteobacteria</taxon>
        <taxon>Alteromonadales</taxon>
        <taxon>Shewanellaceae</taxon>
        <taxon>Parashewanella</taxon>
    </lineage>
</organism>
<evidence type="ECO:0000256" key="4">
    <source>
        <dbReference type="ARBA" id="ARBA00022475"/>
    </source>
</evidence>
<evidence type="ECO:0000256" key="5">
    <source>
        <dbReference type="ARBA" id="ARBA00022519"/>
    </source>
</evidence>
<gene>
    <name evidence="21" type="ORF">D5R81_12955</name>
</gene>
<evidence type="ECO:0000256" key="17">
    <source>
        <dbReference type="ARBA" id="ARBA00060485"/>
    </source>
</evidence>
<dbReference type="EC" id="2.7.1.180" evidence="2 18"/>
<dbReference type="InterPro" id="IPR003374">
    <property type="entry name" value="ApbE-like_sf"/>
</dbReference>
<evidence type="ECO:0000256" key="15">
    <source>
        <dbReference type="ARBA" id="ARBA00031306"/>
    </source>
</evidence>
<dbReference type="PIRSF" id="PIRSF006268">
    <property type="entry name" value="ApbE"/>
    <property type="match status" value="1"/>
</dbReference>
<evidence type="ECO:0000256" key="1">
    <source>
        <dbReference type="ARBA" id="ARBA00008282"/>
    </source>
</evidence>
<reference evidence="21 22" key="1">
    <citation type="submission" date="2018-09" db="EMBL/GenBank/DDBJ databases">
        <title>Phylogeny of the Shewanellaceae, and recommendation for two new genera, Pseudoshewanella and Parashewanella.</title>
        <authorList>
            <person name="Wang G."/>
        </authorList>
    </citation>
    <scope>NUCLEOTIDE SEQUENCE [LARGE SCALE GENOMIC DNA]</scope>
    <source>
        <strain evidence="21 22">KCTC 22492</strain>
    </source>
</reference>
<comment type="function">
    <text evidence="20">Flavin transferase that catalyzes the transfer of the FMN moiety of FAD and its covalent binding to the hydroxyl group of a threonine residue in a target flavoprotein.</text>
</comment>
<keyword evidence="6 18" id="KW-0285">Flavoprotein</keyword>
<evidence type="ECO:0000256" key="19">
    <source>
        <dbReference type="PIRSR" id="PIRSR006268-2"/>
    </source>
</evidence>
<comment type="cofactor">
    <cofactor evidence="19">
        <name>Mg(2+)</name>
        <dbReference type="ChEBI" id="CHEBI:18420"/>
    </cofactor>
    <cofactor evidence="19">
        <name>Mn(2+)</name>
        <dbReference type="ChEBI" id="CHEBI:29035"/>
    </cofactor>
    <text evidence="19">Magnesium. Can also use manganese.</text>
</comment>
<evidence type="ECO:0000256" key="3">
    <source>
        <dbReference type="ARBA" id="ARBA00016337"/>
    </source>
</evidence>
<evidence type="ECO:0000256" key="14">
    <source>
        <dbReference type="ARBA" id="ARBA00023288"/>
    </source>
</evidence>
<evidence type="ECO:0000256" key="6">
    <source>
        <dbReference type="ARBA" id="ARBA00022630"/>
    </source>
</evidence>
<evidence type="ECO:0000256" key="18">
    <source>
        <dbReference type="PIRNR" id="PIRNR006268"/>
    </source>
</evidence>
<evidence type="ECO:0000256" key="2">
    <source>
        <dbReference type="ARBA" id="ARBA00011955"/>
    </source>
</evidence>
<dbReference type="SUPFAM" id="SSF143631">
    <property type="entry name" value="ApbE-like"/>
    <property type="match status" value="1"/>
</dbReference>
<dbReference type="Proteomes" id="UP000273022">
    <property type="component" value="Unassembled WGS sequence"/>
</dbReference>
<evidence type="ECO:0000256" key="20">
    <source>
        <dbReference type="RuleBase" id="RU363002"/>
    </source>
</evidence>
<keyword evidence="10 18" id="KW-0274">FAD</keyword>
<dbReference type="GO" id="GO:0016740">
    <property type="term" value="F:transferase activity"/>
    <property type="evidence" value="ECO:0007669"/>
    <property type="project" value="UniProtKB-UniRule"/>
</dbReference>
<name>A0A3A6U6B6_9GAMM</name>
<feature type="binding site" evidence="19">
    <location>
        <position position="293"/>
    </location>
    <ligand>
        <name>Mg(2+)</name>
        <dbReference type="ChEBI" id="CHEBI:18420"/>
    </ligand>
</feature>
<evidence type="ECO:0000256" key="8">
    <source>
        <dbReference type="ARBA" id="ARBA00022723"/>
    </source>
</evidence>
<dbReference type="PANTHER" id="PTHR30040:SF2">
    <property type="entry name" value="FAD:PROTEIN FMN TRANSFERASE"/>
    <property type="match status" value="1"/>
</dbReference>
<keyword evidence="13" id="KW-0564">Palmitate</keyword>
<evidence type="ECO:0000256" key="9">
    <source>
        <dbReference type="ARBA" id="ARBA00022729"/>
    </source>
</evidence>
<evidence type="ECO:0000256" key="11">
    <source>
        <dbReference type="ARBA" id="ARBA00022842"/>
    </source>
</evidence>
<protein>
    <recommendedName>
        <fullName evidence="3 18">FAD:protein FMN transferase</fullName>
        <ecNumber evidence="2 18">2.7.1.180</ecNumber>
    </recommendedName>
    <alternativeName>
        <fullName evidence="15 18">Flavin transferase</fullName>
    </alternativeName>
</protein>
<keyword evidence="14 20" id="KW-0449">Lipoprotein</keyword>
<dbReference type="RefSeq" id="WP_121854060.1">
    <property type="nucleotide sequence ID" value="NZ_CP037952.1"/>
</dbReference>
<sequence>MIKAKQQIHWSLLLLITFVGGLVACSKTADTISLSGSTMGTTYNVKLVSNNKVPDLDTLHAEIDLVLEQVNDQMSTYRPDSELSTYNRLLNGQGMKVSPDTITVVSEAKRLNELTDGALNVTVGPLINLWGFGPGKRRVEPPVQSEIDAAKAMMNISAVMIDGNRLIKGSDDLYVDLSAIAKGFGVDKIASILNKYDVTGYLVEIGGELKSKGTKADGSTWKVAIEKPTTDERKVQQIVSLKDMAMATSGDYRNYFEKDGKRFAHIVDPRSGFPIQHTLASVTVLHDDCMVADGLATAMMVMGTKDALKLAKQQELAIMLIEKQGDGFKVIYSDAFKPFITE</sequence>
<dbReference type="AlphaFoldDB" id="A0A3A6U6B6"/>
<comment type="catalytic activity">
    <reaction evidence="16 18 20">
        <text>L-threonyl-[protein] + FAD = FMN-L-threonyl-[protein] + AMP + H(+)</text>
        <dbReference type="Rhea" id="RHEA:36847"/>
        <dbReference type="Rhea" id="RHEA-COMP:11060"/>
        <dbReference type="Rhea" id="RHEA-COMP:11061"/>
        <dbReference type="ChEBI" id="CHEBI:15378"/>
        <dbReference type="ChEBI" id="CHEBI:30013"/>
        <dbReference type="ChEBI" id="CHEBI:57692"/>
        <dbReference type="ChEBI" id="CHEBI:74257"/>
        <dbReference type="ChEBI" id="CHEBI:456215"/>
        <dbReference type="EC" id="2.7.1.180"/>
    </reaction>
</comment>
<keyword evidence="5 20" id="KW-0997">Cell inner membrane</keyword>
<keyword evidence="9" id="KW-0732">Signal</keyword>
<keyword evidence="8 18" id="KW-0479">Metal-binding</keyword>
<keyword evidence="11 18" id="KW-0460">Magnesium</keyword>
<dbReference type="PANTHER" id="PTHR30040">
    <property type="entry name" value="THIAMINE BIOSYNTHESIS LIPOPROTEIN APBE"/>
    <property type="match status" value="1"/>
</dbReference>
<dbReference type="Gene3D" id="3.10.520.10">
    <property type="entry name" value="ApbE-like domains"/>
    <property type="match status" value="1"/>
</dbReference>
<feature type="binding site" evidence="19">
    <location>
        <position position="297"/>
    </location>
    <ligand>
        <name>Mg(2+)</name>
        <dbReference type="ChEBI" id="CHEBI:18420"/>
    </ligand>
</feature>
<dbReference type="EMBL" id="QYYH01000080">
    <property type="protein sequence ID" value="RJY11845.1"/>
    <property type="molecule type" value="Genomic_DNA"/>
</dbReference>
<dbReference type="InterPro" id="IPR024932">
    <property type="entry name" value="ApbE"/>
</dbReference>
<feature type="binding site" evidence="19">
    <location>
        <position position="179"/>
    </location>
    <ligand>
        <name>Mg(2+)</name>
        <dbReference type="ChEBI" id="CHEBI:18420"/>
    </ligand>
</feature>
<evidence type="ECO:0000256" key="10">
    <source>
        <dbReference type="ARBA" id="ARBA00022827"/>
    </source>
</evidence>
<comment type="subcellular location">
    <subcellularLocation>
        <location evidence="17 20">Cell inner membrane</location>
        <topology evidence="17 20">Lipid-anchor</topology>
        <orientation evidence="17 20">Periplasmic side</orientation>
    </subcellularLocation>
</comment>